<protein>
    <recommendedName>
        <fullName evidence="3">PNPLA domain-containing protein</fullName>
    </recommendedName>
</protein>
<evidence type="ECO:0000313" key="4">
    <source>
        <dbReference type="EMBL" id="QHT93093.1"/>
    </source>
</evidence>
<feature type="domain" description="PNPLA" evidence="3">
    <location>
        <begin position="31"/>
        <end position="215"/>
    </location>
</feature>
<dbReference type="SUPFAM" id="SSF52151">
    <property type="entry name" value="FabD/lysophospholipase-like"/>
    <property type="match status" value="1"/>
</dbReference>
<name>A0A6C0INK1_9ZZZZ</name>
<sequence>MDSSNNIVDTSNNDTSQPTESNKEDTCIKHLVCSGGGINGFLFYSVLKETNMRKLWALKDIQTYYGTSVGTIIGAMILLAKSWEDIDDYLIHRPWENVFKFDLPILFESVDRRGVYNMQHIHTILAPFILAKDKTLDMTMLEFYELTNVEYHCIVTEVNTHTQIDVSYKTHPDWKLLDAIYSSCALPIVFAPLLKDDKCYADGSIITNCAIKESIENGADPDEILAVYSFQDAEHATYIDEDSTMFDYVGKVMKNIIHLRATHIYPDVKYAYKLPTLSTNFSSIYDLSKDKERRIELIEGGKKYV</sequence>
<organism evidence="4">
    <name type="scientific">viral metagenome</name>
    <dbReference type="NCBI Taxonomy" id="1070528"/>
    <lineage>
        <taxon>unclassified sequences</taxon>
        <taxon>metagenomes</taxon>
        <taxon>organismal metagenomes</taxon>
    </lineage>
</organism>
<dbReference type="PANTHER" id="PTHR46394">
    <property type="entry name" value="ANNEXIN"/>
    <property type="match status" value="1"/>
</dbReference>
<dbReference type="PANTHER" id="PTHR46394:SF1">
    <property type="entry name" value="PNPLA DOMAIN-CONTAINING PROTEIN"/>
    <property type="match status" value="1"/>
</dbReference>
<feature type="compositionally biased region" description="Polar residues" evidence="2">
    <location>
        <begin position="1"/>
        <end position="20"/>
    </location>
</feature>
<evidence type="ECO:0000256" key="2">
    <source>
        <dbReference type="SAM" id="MobiDB-lite"/>
    </source>
</evidence>
<feature type="region of interest" description="Disordered" evidence="2">
    <location>
        <begin position="1"/>
        <end position="22"/>
    </location>
</feature>
<keyword evidence="1" id="KW-0443">Lipid metabolism</keyword>
<dbReference type="EMBL" id="MN740200">
    <property type="protein sequence ID" value="QHT93093.1"/>
    <property type="molecule type" value="Genomic_DNA"/>
</dbReference>
<dbReference type="PROSITE" id="PS51635">
    <property type="entry name" value="PNPLA"/>
    <property type="match status" value="1"/>
</dbReference>
<dbReference type="InterPro" id="IPR002641">
    <property type="entry name" value="PNPLA_dom"/>
</dbReference>
<proteinExistence type="predicted"/>
<dbReference type="GO" id="GO:0006629">
    <property type="term" value="P:lipid metabolic process"/>
    <property type="evidence" value="ECO:0007669"/>
    <property type="project" value="UniProtKB-KW"/>
</dbReference>
<accession>A0A6C0INK1</accession>
<dbReference type="Pfam" id="PF01734">
    <property type="entry name" value="Patatin"/>
    <property type="match status" value="1"/>
</dbReference>
<dbReference type="InterPro" id="IPR016035">
    <property type="entry name" value="Acyl_Trfase/lysoPLipase"/>
</dbReference>
<dbReference type="Gene3D" id="3.40.1090.10">
    <property type="entry name" value="Cytosolic phospholipase A2 catalytic domain"/>
    <property type="match status" value="1"/>
</dbReference>
<dbReference type="AlphaFoldDB" id="A0A6C0INK1"/>
<reference evidence="4" key="1">
    <citation type="journal article" date="2020" name="Nature">
        <title>Giant virus diversity and host interactions through global metagenomics.</title>
        <authorList>
            <person name="Schulz F."/>
            <person name="Roux S."/>
            <person name="Paez-Espino D."/>
            <person name="Jungbluth S."/>
            <person name="Walsh D.A."/>
            <person name="Denef V.J."/>
            <person name="McMahon K.D."/>
            <person name="Konstantinidis K.T."/>
            <person name="Eloe-Fadrosh E.A."/>
            <person name="Kyrpides N.C."/>
            <person name="Woyke T."/>
        </authorList>
    </citation>
    <scope>NUCLEOTIDE SEQUENCE</scope>
    <source>
        <strain evidence="4">GVMAG-M-3300023210-19</strain>
    </source>
</reference>
<evidence type="ECO:0000259" key="3">
    <source>
        <dbReference type="PROSITE" id="PS51635"/>
    </source>
</evidence>
<dbReference type="InterPro" id="IPR052580">
    <property type="entry name" value="Lipid_Hydrolase"/>
</dbReference>
<evidence type="ECO:0000256" key="1">
    <source>
        <dbReference type="ARBA" id="ARBA00023098"/>
    </source>
</evidence>